<dbReference type="SUPFAM" id="SSF46689">
    <property type="entry name" value="Homeodomain-like"/>
    <property type="match status" value="1"/>
</dbReference>
<evidence type="ECO:0000256" key="1">
    <source>
        <dbReference type="ARBA" id="ARBA00023015"/>
    </source>
</evidence>
<feature type="domain" description="HTH tetR-type" evidence="5">
    <location>
        <begin position="6"/>
        <end position="66"/>
    </location>
</feature>
<dbReference type="OrthoDB" id="9779746at2"/>
<keyword evidence="2 4" id="KW-0238">DNA-binding</keyword>
<protein>
    <submittedName>
        <fullName evidence="6">HTH-type transcriptional repressor ComR</fullName>
    </submittedName>
</protein>
<evidence type="ECO:0000313" key="7">
    <source>
        <dbReference type="Proteomes" id="UP000225972"/>
    </source>
</evidence>
<organism evidence="6 7">
    <name type="scientific">Pelagimonas phthalicica</name>
    <dbReference type="NCBI Taxonomy" id="1037362"/>
    <lineage>
        <taxon>Bacteria</taxon>
        <taxon>Pseudomonadati</taxon>
        <taxon>Pseudomonadota</taxon>
        <taxon>Alphaproteobacteria</taxon>
        <taxon>Rhodobacterales</taxon>
        <taxon>Roseobacteraceae</taxon>
        <taxon>Pelagimonas</taxon>
    </lineage>
</organism>
<dbReference type="Pfam" id="PF00440">
    <property type="entry name" value="TetR_N"/>
    <property type="match status" value="1"/>
</dbReference>
<dbReference type="GO" id="GO:0003677">
    <property type="term" value="F:DNA binding"/>
    <property type="evidence" value="ECO:0007669"/>
    <property type="project" value="UniProtKB-UniRule"/>
</dbReference>
<evidence type="ECO:0000256" key="4">
    <source>
        <dbReference type="PROSITE-ProRule" id="PRU00335"/>
    </source>
</evidence>
<keyword evidence="1" id="KW-0805">Transcription regulation</keyword>
<dbReference type="EMBL" id="FXXP01000003">
    <property type="protein sequence ID" value="SMX30186.1"/>
    <property type="molecule type" value="Genomic_DNA"/>
</dbReference>
<keyword evidence="7" id="KW-1185">Reference proteome</keyword>
<dbReference type="RefSeq" id="WP_099249016.1">
    <property type="nucleotide sequence ID" value="NZ_FXXP01000003.1"/>
</dbReference>
<dbReference type="PANTHER" id="PTHR47506">
    <property type="entry name" value="TRANSCRIPTIONAL REGULATORY PROTEIN"/>
    <property type="match status" value="1"/>
</dbReference>
<keyword evidence="3" id="KW-0804">Transcription</keyword>
<dbReference type="InterPro" id="IPR036271">
    <property type="entry name" value="Tet_transcr_reg_TetR-rel_C_sf"/>
</dbReference>
<sequence length="203" mass="21542">MPRPIEYDKNALLDRALKAFWINGYAGCSIQELVEATGMGRQGLYNVFGDKDGVFLAAAEHYTSMVAEQCKPLHAPDANMATIKSFILSSLAAQETHGGGACFAVVTAFSPQATDPRIAPVLEAVAHKVRSGFAGVLRAEQDRGRVTSHASTEALADYLYASMNGLSALAKTGGGRVRVEDALDIALATLDHEQDTTCLAKPS</sequence>
<dbReference type="PANTHER" id="PTHR47506:SF10">
    <property type="entry name" value="TRANSCRIPTIONAL REGULATORY PROTEIN"/>
    <property type="match status" value="1"/>
</dbReference>
<feature type="DNA-binding region" description="H-T-H motif" evidence="4">
    <location>
        <begin position="29"/>
        <end position="48"/>
    </location>
</feature>
<evidence type="ECO:0000256" key="2">
    <source>
        <dbReference type="ARBA" id="ARBA00023125"/>
    </source>
</evidence>
<reference evidence="7" key="1">
    <citation type="submission" date="2017-05" db="EMBL/GenBank/DDBJ databases">
        <authorList>
            <person name="Rodrigo-Torres L."/>
            <person name="Arahal R. D."/>
            <person name="Lucena T."/>
        </authorList>
    </citation>
    <scope>NUCLEOTIDE SEQUENCE [LARGE SCALE GENOMIC DNA]</scope>
    <source>
        <strain evidence="7">CECT 8649</strain>
    </source>
</reference>
<evidence type="ECO:0000313" key="6">
    <source>
        <dbReference type="EMBL" id="SMX30186.1"/>
    </source>
</evidence>
<dbReference type="PROSITE" id="PS50977">
    <property type="entry name" value="HTH_TETR_2"/>
    <property type="match status" value="1"/>
</dbReference>
<dbReference type="SUPFAM" id="SSF48498">
    <property type="entry name" value="Tetracyclin repressor-like, C-terminal domain"/>
    <property type="match status" value="1"/>
</dbReference>
<dbReference type="InterPro" id="IPR001647">
    <property type="entry name" value="HTH_TetR"/>
</dbReference>
<evidence type="ECO:0000259" key="5">
    <source>
        <dbReference type="PROSITE" id="PS50977"/>
    </source>
</evidence>
<gene>
    <name evidence="6" type="primary">comR_3</name>
    <name evidence="6" type="ORF">TRP8649_04328</name>
</gene>
<evidence type="ECO:0000256" key="3">
    <source>
        <dbReference type="ARBA" id="ARBA00023163"/>
    </source>
</evidence>
<proteinExistence type="predicted"/>
<dbReference type="Gene3D" id="1.10.357.10">
    <property type="entry name" value="Tetracycline Repressor, domain 2"/>
    <property type="match status" value="1"/>
</dbReference>
<name>A0A238JK79_9RHOB</name>
<dbReference type="Gene3D" id="1.10.10.60">
    <property type="entry name" value="Homeodomain-like"/>
    <property type="match status" value="1"/>
</dbReference>
<dbReference type="AlphaFoldDB" id="A0A238JK79"/>
<accession>A0A238JK79</accession>
<dbReference type="Proteomes" id="UP000225972">
    <property type="component" value="Unassembled WGS sequence"/>
</dbReference>
<dbReference type="InterPro" id="IPR009057">
    <property type="entry name" value="Homeodomain-like_sf"/>
</dbReference>